<dbReference type="SUPFAM" id="SSF53300">
    <property type="entry name" value="vWA-like"/>
    <property type="match status" value="1"/>
</dbReference>
<reference evidence="2 3" key="1">
    <citation type="submission" date="2018-08" db="EMBL/GenBank/DDBJ databases">
        <title>Genomic Encyclopedia of Archaeal and Bacterial Type Strains, Phase II (KMG-II): from individual species to whole genera.</title>
        <authorList>
            <person name="Goeker M."/>
        </authorList>
    </citation>
    <scope>NUCLEOTIDE SEQUENCE [LARGE SCALE GENOMIC DNA]</scope>
    <source>
        <strain evidence="2 3">DSM 5002</strain>
    </source>
</reference>
<sequence length="242" mass="25956">MAVTYVVFLLDRTGSMARLKPTHLEGFNSYLSALQQRSDAADIRFTMVQFHGRGADTIYQRAPIHEVEPLSQKEFLPKGRTPLVDAACKTIMAVATLLDSLPAGQALDTMPSPAEAINVVCCIQSDGADNASVEYSWADLRTLVSEKQALGWQMIFLGADIAPDEQAEWMGLTPDSMMPYSPDLEATREIFARAAEKTANAAPVSHAGSAPGTGEGQQTETGSGLSKGTRRSPAKIPDDIAV</sequence>
<evidence type="ECO:0008006" key="4">
    <source>
        <dbReference type="Google" id="ProtNLM"/>
    </source>
</evidence>
<dbReference type="OrthoDB" id="9790144at2"/>
<proteinExistence type="predicted"/>
<name>A0A397PJ72_9HYPH</name>
<protein>
    <recommendedName>
        <fullName evidence="4">von Willebrand factor type A domain-containing protein</fullName>
    </recommendedName>
</protein>
<feature type="region of interest" description="Disordered" evidence="1">
    <location>
        <begin position="197"/>
        <end position="242"/>
    </location>
</feature>
<dbReference type="RefSeq" id="WP_119062399.1">
    <property type="nucleotide sequence ID" value="NZ_QXDF01000004.1"/>
</dbReference>
<comment type="caution">
    <text evidence="2">The sequence shown here is derived from an EMBL/GenBank/DDBJ whole genome shotgun (WGS) entry which is preliminary data.</text>
</comment>
<gene>
    <name evidence="2" type="ORF">BXY53_2599</name>
</gene>
<keyword evidence="3" id="KW-1185">Reference proteome</keyword>
<organism evidence="2 3">
    <name type="scientific">Dichotomicrobium thermohalophilum</name>
    <dbReference type="NCBI Taxonomy" id="933063"/>
    <lineage>
        <taxon>Bacteria</taxon>
        <taxon>Pseudomonadati</taxon>
        <taxon>Pseudomonadota</taxon>
        <taxon>Alphaproteobacteria</taxon>
        <taxon>Hyphomicrobiales</taxon>
        <taxon>Hyphomicrobiaceae</taxon>
        <taxon>Dichotomicrobium</taxon>
    </lineage>
</organism>
<evidence type="ECO:0000256" key="1">
    <source>
        <dbReference type="SAM" id="MobiDB-lite"/>
    </source>
</evidence>
<dbReference type="AlphaFoldDB" id="A0A397PJ72"/>
<evidence type="ECO:0000313" key="2">
    <source>
        <dbReference type="EMBL" id="RIA47217.1"/>
    </source>
</evidence>
<dbReference type="Proteomes" id="UP000266273">
    <property type="component" value="Unassembled WGS sequence"/>
</dbReference>
<accession>A0A397PJ72</accession>
<dbReference type="EMBL" id="QXDF01000004">
    <property type="protein sequence ID" value="RIA47217.1"/>
    <property type="molecule type" value="Genomic_DNA"/>
</dbReference>
<evidence type="ECO:0000313" key="3">
    <source>
        <dbReference type="Proteomes" id="UP000266273"/>
    </source>
</evidence>
<dbReference type="InterPro" id="IPR036465">
    <property type="entry name" value="vWFA_dom_sf"/>
</dbReference>